<dbReference type="PANTHER" id="PTHR33939">
    <property type="entry name" value="PROTEIN CBG22215"/>
    <property type="match status" value="1"/>
</dbReference>
<evidence type="ECO:0000313" key="2">
    <source>
        <dbReference type="EMBL" id="KAF0752352.1"/>
    </source>
</evidence>
<gene>
    <name evidence="2" type="ORF">FWK35_00029578</name>
</gene>
<reference evidence="2 3" key="1">
    <citation type="submission" date="2019-08" db="EMBL/GenBank/DDBJ databases">
        <title>Whole genome of Aphis craccivora.</title>
        <authorList>
            <person name="Voronova N.V."/>
            <person name="Shulinski R.S."/>
            <person name="Bandarenka Y.V."/>
            <person name="Zhorov D.G."/>
            <person name="Warner D."/>
        </authorList>
    </citation>
    <scope>NUCLEOTIDE SEQUENCE [LARGE SCALE GENOMIC DNA]</scope>
    <source>
        <strain evidence="2">180601</strain>
        <tissue evidence="2">Whole Body</tissue>
    </source>
</reference>
<proteinExistence type="predicted"/>
<sequence length="468" mass="54975">MICILLNIFFFKMCDKELPVIPVKKNKRGEVIRSKKKRLVINIYKRKKANEPDILYRQLIKELMDETGIGKNSIEKIISEYNSNKPISSPTLKRAKPKIIEVIDGYYKNGIRQKVHSFWLNRNPPTLDKIVNSASKDNSLPTLKRTTMYNLLKDLNYVYTKRKRNSVLSEGEDLVIWRRNYLRSIKKFREEGRTLYYLGETWCSQKLWVDKTIKSNSDSFQKKLKTGASNTTGKSKDYIIILHIGSREGFLKGGLQCFEFKTNRSDYHKEMDGDKFLEWFKNILPLLDDNAIIIMDNASYHNTKIEQIPVPSWKKENIMKWLQEKNIKVDDSFVKAELMDLVRKHKLPYDKYVVDELAKAENKFVLRIPPYHFELNPIELAWSIVKGYVKNKNTTFKLDDAKQLMFEGIKSVTTEDWRNAEDYTINEEAKFWEIDNVVDDFMDDENSCIFNAETSDSSSDFSDDKISF</sequence>
<evidence type="ECO:0000313" key="3">
    <source>
        <dbReference type="Proteomes" id="UP000478052"/>
    </source>
</evidence>
<dbReference type="PANTHER" id="PTHR33939:SF1">
    <property type="entry name" value="DUF4371 DOMAIN-CONTAINING PROTEIN"/>
    <property type="match status" value="1"/>
</dbReference>
<accession>A0A6G0YAX5</accession>
<dbReference type="Gene3D" id="3.30.420.10">
    <property type="entry name" value="Ribonuclease H-like superfamily/Ribonuclease H"/>
    <property type="match status" value="1"/>
</dbReference>
<dbReference type="InterPro" id="IPR036397">
    <property type="entry name" value="RNaseH_sf"/>
</dbReference>
<dbReference type="AlphaFoldDB" id="A0A6G0YAX5"/>
<dbReference type="Proteomes" id="UP000478052">
    <property type="component" value="Unassembled WGS sequence"/>
</dbReference>
<evidence type="ECO:0000259" key="1">
    <source>
        <dbReference type="Pfam" id="PF13358"/>
    </source>
</evidence>
<protein>
    <submittedName>
        <fullName evidence="2">DDE 3 domain-containing protein</fullName>
    </submittedName>
</protein>
<dbReference type="InterPro" id="IPR038717">
    <property type="entry name" value="Tc1-like_DDE_dom"/>
</dbReference>
<keyword evidence="3" id="KW-1185">Reference proteome</keyword>
<comment type="caution">
    <text evidence="2">The sequence shown here is derived from an EMBL/GenBank/DDBJ whole genome shotgun (WGS) entry which is preliminary data.</text>
</comment>
<dbReference type="EMBL" id="VUJU01005085">
    <property type="protein sequence ID" value="KAF0752352.1"/>
    <property type="molecule type" value="Genomic_DNA"/>
</dbReference>
<dbReference type="GO" id="GO:0003676">
    <property type="term" value="F:nucleic acid binding"/>
    <property type="evidence" value="ECO:0007669"/>
    <property type="project" value="InterPro"/>
</dbReference>
<dbReference type="Pfam" id="PF13358">
    <property type="entry name" value="DDE_3"/>
    <property type="match status" value="1"/>
</dbReference>
<feature type="domain" description="Tc1-like transposase DDE" evidence="1">
    <location>
        <begin position="268"/>
        <end position="394"/>
    </location>
</feature>
<name>A0A6G0YAX5_APHCR</name>
<dbReference type="OrthoDB" id="10048767at2759"/>
<organism evidence="2 3">
    <name type="scientific">Aphis craccivora</name>
    <name type="common">Cowpea aphid</name>
    <dbReference type="NCBI Taxonomy" id="307492"/>
    <lineage>
        <taxon>Eukaryota</taxon>
        <taxon>Metazoa</taxon>
        <taxon>Ecdysozoa</taxon>
        <taxon>Arthropoda</taxon>
        <taxon>Hexapoda</taxon>
        <taxon>Insecta</taxon>
        <taxon>Pterygota</taxon>
        <taxon>Neoptera</taxon>
        <taxon>Paraneoptera</taxon>
        <taxon>Hemiptera</taxon>
        <taxon>Sternorrhyncha</taxon>
        <taxon>Aphidomorpha</taxon>
        <taxon>Aphidoidea</taxon>
        <taxon>Aphididae</taxon>
        <taxon>Aphidini</taxon>
        <taxon>Aphis</taxon>
        <taxon>Aphis</taxon>
    </lineage>
</organism>